<dbReference type="InterPro" id="IPR043734">
    <property type="entry name" value="DUF5678"/>
</dbReference>
<organism evidence="2 3">
    <name type="scientific">Zestosphaera tikiterensis</name>
    <dbReference type="NCBI Taxonomy" id="1973259"/>
    <lineage>
        <taxon>Archaea</taxon>
        <taxon>Thermoproteota</taxon>
        <taxon>Thermoprotei</taxon>
        <taxon>Desulfurococcales</taxon>
        <taxon>Desulfurococcaceae</taxon>
        <taxon>Zestosphaera</taxon>
    </lineage>
</organism>
<dbReference type="Pfam" id="PF18929">
    <property type="entry name" value="DUF5678"/>
    <property type="match status" value="1"/>
</dbReference>
<reference evidence="2" key="2">
    <citation type="journal article" date="2018" name="Syst. Appl. Microbiol.">
        <title>A new symbiotic nanoarchaeote (Candidatus Nanoclepta minutus) and its host (Zestosphaera tikiterensis gen. nov., sp. nov.) from a New Zealand hot spring.</title>
        <authorList>
            <person name="St John E."/>
            <person name="Liu Y."/>
            <person name="Podar M."/>
            <person name="Stott M.B."/>
            <person name="Meneghin J."/>
            <person name="Chen Z."/>
            <person name="Lagutin K."/>
            <person name="Mitchell K."/>
            <person name="Reysenbach A.L."/>
        </authorList>
    </citation>
    <scope>NUCLEOTIDE SEQUENCE [LARGE SCALE GENOMIC DNA]</scope>
    <source>
        <strain evidence="2">NZ3</strain>
    </source>
</reference>
<proteinExistence type="predicted"/>
<name>A0A2R7Y5E0_9CREN</name>
<gene>
    <name evidence="2" type="ORF">B7O98_04665</name>
</gene>
<sequence length="67" mass="7493">MKSKPIEVIKKGELDKVPEGHWAAIVDGRVIAYARTLEELEGIMEEKGYERGSYGIIKVPSHDLLVV</sequence>
<feature type="domain" description="DUF5678" evidence="1">
    <location>
        <begin position="19"/>
        <end position="61"/>
    </location>
</feature>
<reference evidence="2" key="1">
    <citation type="submission" date="2017-04" db="EMBL/GenBank/DDBJ databases">
        <authorList>
            <person name="Afonso C.L."/>
            <person name="Miller P.J."/>
            <person name="Scott M.A."/>
            <person name="Spackman E."/>
            <person name="Goraichik I."/>
            <person name="Dimitrov K.M."/>
            <person name="Suarez D.L."/>
            <person name="Swayne D.E."/>
        </authorList>
    </citation>
    <scope>NUCLEOTIDE SEQUENCE</scope>
    <source>
        <strain evidence="2">NZ3</strain>
    </source>
</reference>
<protein>
    <recommendedName>
        <fullName evidence="1">DUF5678 domain-containing protein</fullName>
    </recommendedName>
</protein>
<evidence type="ECO:0000313" key="3">
    <source>
        <dbReference type="Proteomes" id="UP000244093"/>
    </source>
</evidence>
<evidence type="ECO:0000313" key="2">
    <source>
        <dbReference type="EMBL" id="PUA32748.1"/>
    </source>
</evidence>
<accession>A0A2R7Y5E0</accession>
<dbReference type="Proteomes" id="UP000244093">
    <property type="component" value="Unassembled WGS sequence"/>
</dbReference>
<evidence type="ECO:0000259" key="1">
    <source>
        <dbReference type="Pfam" id="PF18929"/>
    </source>
</evidence>
<dbReference type="AlphaFoldDB" id="A0A2R7Y5E0"/>
<comment type="caution">
    <text evidence="2">The sequence shown here is derived from an EMBL/GenBank/DDBJ whole genome shotgun (WGS) entry which is preliminary data.</text>
</comment>
<dbReference type="EMBL" id="NBVN01000003">
    <property type="protein sequence ID" value="PUA32748.1"/>
    <property type="molecule type" value="Genomic_DNA"/>
</dbReference>